<sequence length="257" mass="29071">MVKYLLQNSMTSDIITTFELDKISDSSKVIIIKEINGCDSSFISSCVLGNCIKNKSAVLVVLIHNSFSHYHNVGLKMNYNLQKSLESGLVDYYDVGGDLVNTMLENKCTLSLDIWFKIKEKLVKLHEKHAVVNVIFEGISHLFDMQFTLKEVNDICKNVIDLIRSYNNSCLFVHCNVANEDDITNVLANSLSHKAQILAEVENLPSGLSADVSGRLTLKYLYHKYQSENVYTYNQKPSQYLFRLFDRGVKLLAPGTV</sequence>
<dbReference type="UniPathway" id="UPA00988"/>
<dbReference type="GO" id="GO:0033588">
    <property type="term" value="C:elongator holoenzyme complex"/>
    <property type="evidence" value="ECO:0007669"/>
    <property type="project" value="InterPro"/>
</dbReference>
<accession>A0A8J9YEM8</accession>
<evidence type="ECO:0000256" key="3">
    <source>
        <dbReference type="ARBA" id="ARBA00020263"/>
    </source>
</evidence>
<comment type="pathway">
    <text evidence="1">tRNA modification; 5-methoxycarbonylmethyl-2-thiouridine-tRNA biosynthesis.</text>
</comment>
<name>A0A8J9YEM8_9NEOP</name>
<dbReference type="PANTHER" id="PTHR16184">
    <property type="entry name" value="ELONGATOR COMPLEX PROTEIN 6"/>
    <property type="match status" value="1"/>
</dbReference>
<evidence type="ECO:0000256" key="2">
    <source>
        <dbReference type="ARBA" id="ARBA00008837"/>
    </source>
</evidence>
<feature type="non-terminal residue" evidence="4">
    <location>
        <position position="257"/>
    </location>
</feature>
<protein>
    <recommendedName>
        <fullName evidence="3">Elongator complex protein 6</fullName>
    </recommendedName>
</protein>
<dbReference type="AlphaFoldDB" id="A0A8J9YEM8"/>
<dbReference type="InterPro" id="IPR027417">
    <property type="entry name" value="P-loop_NTPase"/>
</dbReference>
<dbReference type="InterPro" id="IPR018627">
    <property type="entry name" value="ELP6"/>
</dbReference>
<dbReference type="OrthoDB" id="9995306at2759"/>
<keyword evidence="5" id="KW-1185">Reference proteome</keyword>
<organism evidence="4 5">
    <name type="scientific">Brenthis ino</name>
    <name type="common">lesser marbled fritillary</name>
    <dbReference type="NCBI Taxonomy" id="405034"/>
    <lineage>
        <taxon>Eukaryota</taxon>
        <taxon>Metazoa</taxon>
        <taxon>Ecdysozoa</taxon>
        <taxon>Arthropoda</taxon>
        <taxon>Hexapoda</taxon>
        <taxon>Insecta</taxon>
        <taxon>Pterygota</taxon>
        <taxon>Neoptera</taxon>
        <taxon>Endopterygota</taxon>
        <taxon>Lepidoptera</taxon>
        <taxon>Glossata</taxon>
        <taxon>Ditrysia</taxon>
        <taxon>Papilionoidea</taxon>
        <taxon>Nymphalidae</taxon>
        <taxon>Heliconiinae</taxon>
        <taxon>Argynnini</taxon>
        <taxon>Brenthis</taxon>
    </lineage>
</organism>
<proteinExistence type="inferred from homology"/>
<reference evidence="4" key="1">
    <citation type="submission" date="2021-12" db="EMBL/GenBank/DDBJ databases">
        <authorList>
            <person name="Martin H S."/>
        </authorList>
    </citation>
    <scope>NUCLEOTIDE SEQUENCE</scope>
</reference>
<gene>
    <name evidence="4" type="ORF">BINO364_LOCUS9252</name>
</gene>
<evidence type="ECO:0000313" key="5">
    <source>
        <dbReference type="Proteomes" id="UP000838878"/>
    </source>
</evidence>
<dbReference type="GO" id="GO:0002098">
    <property type="term" value="P:tRNA wobble uridine modification"/>
    <property type="evidence" value="ECO:0007669"/>
    <property type="project" value="InterPro"/>
</dbReference>
<dbReference type="CDD" id="cd19495">
    <property type="entry name" value="Elp6"/>
    <property type="match status" value="1"/>
</dbReference>
<evidence type="ECO:0000313" key="4">
    <source>
        <dbReference type="EMBL" id="CAH0723421.1"/>
    </source>
</evidence>
<dbReference type="EMBL" id="OV170223">
    <property type="protein sequence ID" value="CAH0723421.1"/>
    <property type="molecule type" value="Genomic_DNA"/>
</dbReference>
<dbReference type="Gene3D" id="3.40.50.300">
    <property type="entry name" value="P-loop containing nucleotide triphosphate hydrolases"/>
    <property type="match status" value="1"/>
</dbReference>
<dbReference type="Pfam" id="PF09807">
    <property type="entry name" value="ELP6"/>
    <property type="match status" value="1"/>
</dbReference>
<evidence type="ECO:0000256" key="1">
    <source>
        <dbReference type="ARBA" id="ARBA00005043"/>
    </source>
</evidence>
<dbReference type="Proteomes" id="UP000838878">
    <property type="component" value="Chromosome 3"/>
</dbReference>
<comment type="similarity">
    <text evidence="2">Belongs to the ELP6 family.</text>
</comment>
<dbReference type="PANTHER" id="PTHR16184:SF6">
    <property type="entry name" value="ELONGATOR COMPLEX PROTEIN 6"/>
    <property type="match status" value="1"/>
</dbReference>